<dbReference type="Gene3D" id="3.40.50.1460">
    <property type="match status" value="1"/>
</dbReference>
<dbReference type="InterPro" id="IPR011047">
    <property type="entry name" value="Quinoprotein_ADH-like_sf"/>
</dbReference>
<feature type="region of interest" description="Disordered" evidence="4">
    <location>
        <begin position="1"/>
        <end position="23"/>
    </location>
</feature>
<feature type="repeat" description="WD" evidence="3">
    <location>
        <begin position="913"/>
        <end position="954"/>
    </location>
</feature>
<keyword evidence="7" id="KW-1185">Reference proteome</keyword>
<keyword evidence="1 3" id="KW-0853">WD repeat</keyword>
<feature type="region of interest" description="Disordered" evidence="4">
    <location>
        <begin position="600"/>
        <end position="622"/>
    </location>
</feature>
<feature type="repeat" description="WD" evidence="3">
    <location>
        <begin position="1256"/>
        <end position="1297"/>
    </location>
</feature>
<dbReference type="CDD" id="cd00200">
    <property type="entry name" value="WD40"/>
    <property type="match status" value="2"/>
</dbReference>
<dbReference type="InterPro" id="IPR001680">
    <property type="entry name" value="WD40_rpt"/>
</dbReference>
<protein>
    <recommendedName>
        <fullName evidence="5">Novel STAND NTPase 1 domain-containing protein</fullName>
    </recommendedName>
</protein>
<evidence type="ECO:0000256" key="3">
    <source>
        <dbReference type="PROSITE-ProRule" id="PRU00221"/>
    </source>
</evidence>
<feature type="domain" description="Novel STAND NTPase 1" evidence="5">
    <location>
        <begin position="296"/>
        <end position="689"/>
    </location>
</feature>
<feature type="repeat" description="WD" evidence="3">
    <location>
        <begin position="1042"/>
        <end position="1083"/>
    </location>
</feature>
<proteinExistence type="predicted"/>
<feature type="repeat" description="WD" evidence="3">
    <location>
        <begin position="1085"/>
        <end position="1117"/>
    </location>
</feature>
<dbReference type="InterPro" id="IPR020472">
    <property type="entry name" value="WD40_PAC1"/>
</dbReference>
<dbReference type="PANTHER" id="PTHR22847">
    <property type="entry name" value="WD40 REPEAT PROTEIN"/>
    <property type="match status" value="1"/>
</dbReference>
<dbReference type="NCBIfam" id="NF047832">
    <property type="entry name" value="caspase_w_EACC1"/>
    <property type="match status" value="1"/>
</dbReference>
<evidence type="ECO:0000256" key="4">
    <source>
        <dbReference type="SAM" id="MobiDB-lite"/>
    </source>
</evidence>
<dbReference type="Pfam" id="PF20703">
    <property type="entry name" value="nSTAND1"/>
    <property type="match status" value="1"/>
</dbReference>
<evidence type="ECO:0000256" key="2">
    <source>
        <dbReference type="ARBA" id="ARBA00022737"/>
    </source>
</evidence>
<dbReference type="InterPro" id="IPR027417">
    <property type="entry name" value="P-loop_NTPase"/>
</dbReference>
<name>A0ABW1NLK3_9ACTN</name>
<sequence>MTRPLPATPGDGGTATGRPTTPGDRLLLAAPGARALLVASGRYAPGSRLPPVPAAAATVADLGRRLTEAAGLDPAGLTVLVDPAGPQEFGAALVAAADEASDALLIHYVGHGLVAADNTLHLATHATADLTRGIPEHQALPYATVRKVLARCRAPRIVVLLDCCFSGRAAGASGGGPGEVFEASPQGTYLLTAAARDETAWAPAGHRHTAFSGALIRLLAEGDPAAPRLLTLDDVHRSLSRALPGRGLPVPRRQATDHGDRLPLAPNPAYRSPGGHVPDPAGPAPDEAAGDDGFSPYRGLAAFGPQDAGYFFGREDLTRLLVARVADRLTRPGPLVITGPSGSGKSSLLCAGLLPALLHDSGTEAVLLTPGPDPLGTLAGRFAPLDGRDPAELRRRLGADPSVLRGLLARGAPDRRPVLIADRFEELFTACPDEELRRLFVRALHAACAAPAGEPPAAVVVIGVRADFFGHCAAHPELVPALEHAFVTRPMSTAELRRTIEGPAEKAGLLLEPGLADLLLDDLGRATGTADVLPLLQHALLATWQQRRGRTLTLAGYRATGGIGRSLAKTADTTLADLDEPGRLAARRLLTRLVRLGDGQDDTRHRLPPAALLPPPGSPHHAAARRTLDAFVRARLVTVDENTVQLAHEALIRAWPQLRQWLQADRATLLIHQQVAEDAATWDRHGRDPAFLYQGTRLAAARDARARWDGDPARHPTLPAAARDFLDAGTEVAARRAVRRRLTVIALAVLLVASLTAAGAATSMALTSAAEARDALSRQLAAQSRSVVDNDTGLAWRLGTAAWWVAPTREARAVLLGALLRPARKVMTGHGGAVRALAFSPDGRRLVSGGDDDTVRLWDASTGEQTAPPSPGHAGTVHTLAFSPDGRVVASGGFDETVRLRDAVTGKQVGAPLTGHTDSVSEVAFSPDGRRLAGVGDDQTLRVWDVATGRQVRPQAYPHAGPAFALAFSPDGRRLATGGFDQTVRLWDAATGEPVGAPMRGHTDQVLGVAFSPDGTRLAGAGADGTVRLWDAATGKRLVRPSRGHTGAVRRVAFSPDGTRLASAGADGTVRLWDAATGGQLGSPLRGHAGPVQAVAFAPDGGRLASAGDDGTVRMWDTIAGRPAAGPRGHTGSVDSVAFAPGGGRVVSAGLDGTAQVWDAATGERIGPPLRGHTGPLAGVAYGPGGTRLATAGDDLTVRWWDAALGIQVNTPSRGHTVLLTAIAYDPGGRYAATADLGGVILLWDPGTGARIGPALTGHKGSVRAVAFAPDGRHLASAGDDATVRLWDVTTGRQTAPPMRGHTGSVWGLAYSPDGRYLATAGLDRTVRLWDPATARQAGPSLTGHTDSVSAVAFTPDGEHLVSAGADRTVRLWDIPTRGQIGMPLESPAGEVESLAVGPDGRRLATAGGGGLRLWDLPPLPAAPFAEVCSMAGGSLTRQEWQVYLPDEPFQRVCG</sequence>
<feature type="region of interest" description="Disordered" evidence="4">
    <location>
        <begin position="241"/>
        <end position="293"/>
    </location>
</feature>
<dbReference type="Proteomes" id="UP001596137">
    <property type="component" value="Unassembled WGS sequence"/>
</dbReference>
<dbReference type="Pfam" id="PF00400">
    <property type="entry name" value="WD40"/>
    <property type="match status" value="14"/>
</dbReference>
<feature type="repeat" description="WD" evidence="3">
    <location>
        <begin position="1342"/>
        <end position="1383"/>
    </location>
</feature>
<feature type="repeat" description="WD" evidence="3">
    <location>
        <begin position="827"/>
        <end position="868"/>
    </location>
</feature>
<dbReference type="PROSITE" id="PS00678">
    <property type="entry name" value="WD_REPEATS_1"/>
    <property type="match status" value="8"/>
</dbReference>
<feature type="repeat" description="WD" evidence="3">
    <location>
        <begin position="1213"/>
        <end position="1245"/>
    </location>
</feature>
<evidence type="ECO:0000256" key="1">
    <source>
        <dbReference type="ARBA" id="ARBA00022574"/>
    </source>
</evidence>
<comment type="caution">
    <text evidence="6">The sequence shown here is derived from an EMBL/GenBank/DDBJ whole genome shotgun (WGS) entry which is preliminary data.</text>
</comment>
<dbReference type="RefSeq" id="WP_380756226.1">
    <property type="nucleotide sequence ID" value="NZ_JBHSRF010000033.1"/>
</dbReference>
<feature type="repeat" description="WD" evidence="3">
    <location>
        <begin position="1127"/>
        <end position="1168"/>
    </location>
</feature>
<organism evidence="6 7">
    <name type="scientific">Sphaerisporangium aureirubrum</name>
    <dbReference type="NCBI Taxonomy" id="1544736"/>
    <lineage>
        <taxon>Bacteria</taxon>
        <taxon>Bacillati</taxon>
        <taxon>Actinomycetota</taxon>
        <taxon>Actinomycetes</taxon>
        <taxon>Streptosporangiales</taxon>
        <taxon>Streptosporangiaceae</taxon>
        <taxon>Sphaerisporangium</taxon>
    </lineage>
</organism>
<dbReference type="InterPro" id="IPR019775">
    <property type="entry name" value="WD40_repeat_CS"/>
</dbReference>
<dbReference type="InterPro" id="IPR036322">
    <property type="entry name" value="WD40_repeat_dom_sf"/>
</dbReference>
<feature type="repeat" description="WD" evidence="3">
    <location>
        <begin position="956"/>
        <end position="997"/>
    </location>
</feature>
<feature type="repeat" description="WD" evidence="3">
    <location>
        <begin position="1170"/>
        <end position="1211"/>
    </location>
</feature>
<dbReference type="SUPFAM" id="SSF52540">
    <property type="entry name" value="P-loop containing nucleoside triphosphate hydrolases"/>
    <property type="match status" value="1"/>
</dbReference>
<gene>
    <name evidence="6" type="ORF">ACFP1K_21860</name>
</gene>
<dbReference type="EMBL" id="JBHSRF010000033">
    <property type="protein sequence ID" value="MFC6083828.1"/>
    <property type="molecule type" value="Genomic_DNA"/>
</dbReference>
<dbReference type="InterPro" id="IPR049052">
    <property type="entry name" value="nSTAND1"/>
</dbReference>
<evidence type="ECO:0000313" key="6">
    <source>
        <dbReference type="EMBL" id="MFC6083828.1"/>
    </source>
</evidence>
<dbReference type="InterPro" id="IPR015943">
    <property type="entry name" value="WD40/YVTN_repeat-like_dom_sf"/>
</dbReference>
<dbReference type="PANTHER" id="PTHR22847:SF637">
    <property type="entry name" value="WD REPEAT DOMAIN 5B"/>
    <property type="match status" value="1"/>
</dbReference>
<dbReference type="PRINTS" id="PR00320">
    <property type="entry name" value="GPROTEINBRPT"/>
</dbReference>
<evidence type="ECO:0000259" key="5">
    <source>
        <dbReference type="Pfam" id="PF20703"/>
    </source>
</evidence>
<dbReference type="SUPFAM" id="SSF50998">
    <property type="entry name" value="Quinoprotein alcohol dehydrogenase-like"/>
    <property type="match status" value="1"/>
</dbReference>
<keyword evidence="2" id="KW-0677">Repeat</keyword>
<accession>A0ABW1NLK3</accession>
<feature type="repeat" description="WD" evidence="3">
    <location>
        <begin position="1299"/>
        <end position="1331"/>
    </location>
</feature>
<dbReference type="SMART" id="SM00320">
    <property type="entry name" value="WD40"/>
    <property type="match status" value="14"/>
</dbReference>
<dbReference type="PROSITE" id="PS50082">
    <property type="entry name" value="WD_REPEATS_2"/>
    <property type="match status" value="13"/>
</dbReference>
<feature type="repeat" description="WD" evidence="3">
    <location>
        <begin position="870"/>
        <end position="911"/>
    </location>
</feature>
<feature type="compositionally biased region" description="Low complexity" evidence="4">
    <location>
        <begin position="284"/>
        <end position="293"/>
    </location>
</feature>
<evidence type="ECO:0000313" key="7">
    <source>
        <dbReference type="Proteomes" id="UP001596137"/>
    </source>
</evidence>
<reference evidence="7" key="1">
    <citation type="journal article" date="2019" name="Int. J. Syst. Evol. Microbiol.">
        <title>The Global Catalogue of Microorganisms (GCM) 10K type strain sequencing project: providing services to taxonomists for standard genome sequencing and annotation.</title>
        <authorList>
            <consortium name="The Broad Institute Genomics Platform"/>
            <consortium name="The Broad Institute Genome Sequencing Center for Infectious Disease"/>
            <person name="Wu L."/>
            <person name="Ma J."/>
        </authorList>
    </citation>
    <scope>NUCLEOTIDE SEQUENCE [LARGE SCALE GENOMIC DNA]</scope>
    <source>
        <strain evidence="7">JCM 30346</strain>
    </source>
</reference>
<dbReference type="SUPFAM" id="SSF50978">
    <property type="entry name" value="WD40 repeat-like"/>
    <property type="match status" value="1"/>
</dbReference>
<feature type="repeat" description="WD" evidence="3">
    <location>
        <begin position="999"/>
        <end position="1040"/>
    </location>
</feature>
<dbReference type="PROSITE" id="PS50294">
    <property type="entry name" value="WD_REPEATS_REGION"/>
    <property type="match status" value="12"/>
</dbReference>
<dbReference type="Gene3D" id="2.130.10.10">
    <property type="entry name" value="YVTN repeat-like/Quinoprotein amine dehydrogenase"/>
    <property type="match status" value="4"/>
</dbReference>